<evidence type="ECO:0000313" key="2">
    <source>
        <dbReference type="Proteomes" id="UP001165289"/>
    </source>
</evidence>
<accession>A0AAV7JVE5</accession>
<keyword evidence="2" id="KW-1185">Reference proteome</keyword>
<proteinExistence type="predicted"/>
<protein>
    <submittedName>
        <fullName evidence="1">Uncharacterized protein</fullName>
    </submittedName>
</protein>
<dbReference type="Proteomes" id="UP001165289">
    <property type="component" value="Unassembled WGS sequence"/>
</dbReference>
<organism evidence="1 2">
    <name type="scientific">Oopsacas minuta</name>
    <dbReference type="NCBI Taxonomy" id="111878"/>
    <lineage>
        <taxon>Eukaryota</taxon>
        <taxon>Metazoa</taxon>
        <taxon>Porifera</taxon>
        <taxon>Hexactinellida</taxon>
        <taxon>Hexasterophora</taxon>
        <taxon>Lyssacinosida</taxon>
        <taxon>Leucopsacidae</taxon>
        <taxon>Oopsacas</taxon>
    </lineage>
</organism>
<reference evidence="1 2" key="1">
    <citation type="journal article" date="2023" name="BMC Biol.">
        <title>The compact genome of the sponge Oopsacas minuta (Hexactinellida) is lacking key metazoan core genes.</title>
        <authorList>
            <person name="Santini S."/>
            <person name="Schenkelaars Q."/>
            <person name="Jourda C."/>
            <person name="Duchesne M."/>
            <person name="Belahbib H."/>
            <person name="Rocher C."/>
            <person name="Selva M."/>
            <person name="Riesgo A."/>
            <person name="Vervoort M."/>
            <person name="Leys S.P."/>
            <person name="Kodjabachian L."/>
            <person name="Le Bivic A."/>
            <person name="Borchiellini C."/>
            <person name="Claverie J.M."/>
            <person name="Renard E."/>
        </authorList>
    </citation>
    <scope>NUCLEOTIDE SEQUENCE [LARGE SCALE GENOMIC DNA]</scope>
    <source>
        <strain evidence="1">SPO-2</strain>
    </source>
</reference>
<dbReference type="AlphaFoldDB" id="A0AAV7JVE5"/>
<comment type="caution">
    <text evidence="1">The sequence shown here is derived from an EMBL/GenBank/DDBJ whole genome shotgun (WGS) entry which is preliminary data.</text>
</comment>
<evidence type="ECO:0000313" key="1">
    <source>
        <dbReference type="EMBL" id="KAI6652908.1"/>
    </source>
</evidence>
<name>A0AAV7JVE5_9METZ</name>
<sequence length="265" mass="30333">MGCISSGTKRPVVLVSEKSESTYDPRLSILGGGTRPNNLNIVFTMTGDAIRNSIQWDDQEEIVSALISQFPDSYIYPFTKYTLITQTENHNSLYPHDEGEVKSNYGDRMYALVDTKGWKSLITSNFLTISEVGYYIESQGSNQEIEMRLFYVTTNRDNASFRLVTPVIANNTIALELVDLSKEMKGEGKTIRLQARLKLFIDGLVQRNVFTKVPGDYEKTWYFAFKSKETQLYWTVNQGRIDLTNKREDATECRMENLTQSINFD</sequence>
<dbReference type="EMBL" id="JAKMXF010000297">
    <property type="protein sequence ID" value="KAI6652908.1"/>
    <property type="molecule type" value="Genomic_DNA"/>
</dbReference>
<gene>
    <name evidence="1" type="ORF">LOD99_4294</name>
</gene>